<keyword evidence="7 13" id="KW-0406">Ion transport</keyword>
<feature type="coiled-coil region" evidence="14">
    <location>
        <begin position="34"/>
        <end position="68"/>
    </location>
</feature>
<evidence type="ECO:0000256" key="4">
    <source>
        <dbReference type="ARBA" id="ARBA00022692"/>
    </source>
</evidence>
<evidence type="ECO:0000256" key="7">
    <source>
        <dbReference type="ARBA" id="ARBA00023065"/>
    </source>
</evidence>
<sequence>MSIDWITVLAQIANFLVLLWLLKRFLYRPILEGIDAREAEIAKRMAAAEQAQQEAKTAQSQYVKQRAQLVLEQDALLEKALAVTEEQRDQLLLEARTKLQQEQQDLRQHLEHERNLFNQRLQQAGSTVLLKLTRKALHDLADENLEDAIVRHIGKQLQAVAVDLQQAAADSKQARVTTRDKLPDSTQALLQQEVQQWLPKVTLEFATDIEQAPGLVMQVGGAQVSWTTDSYMDELSELLTQHASTATSVRLETR</sequence>
<reference evidence="15 16" key="1">
    <citation type="submission" date="2023-12" db="EMBL/GenBank/DDBJ databases">
        <title>Denitrificimonas halotolerans sp. nov.,a novel species isolated from landfill leachate.</title>
        <authorList>
            <person name="Wang S."/>
        </authorList>
    </citation>
    <scope>NUCLEOTIDE SEQUENCE [LARGE SCALE GENOMIC DNA]</scope>
    <source>
        <strain evidence="15 16">JX-1</strain>
    </source>
</reference>
<keyword evidence="2 13" id="KW-0813">Transport</keyword>
<evidence type="ECO:0000256" key="12">
    <source>
        <dbReference type="ARBA" id="ARBA00037847"/>
    </source>
</evidence>
<comment type="caution">
    <text evidence="15">The sequence shown here is derived from an EMBL/GenBank/DDBJ whole genome shotgun (WGS) entry which is preliminary data.</text>
</comment>
<keyword evidence="16" id="KW-1185">Reference proteome</keyword>
<comment type="subunit">
    <text evidence="13">F-type ATPases have 2 components, F(1) - the catalytic core - and F(0) - the membrane proton channel. F(1) has five subunits: alpha(3), beta(3), gamma(1), delta(1), epsilon(1). F(0) has three main subunits: a(1), b(2) and c(10-14). The alpha and beta chains form an alternating ring which encloses part of the gamma chain. F(1) is attached to F(0) by a central stalk formed by the gamma and epsilon chains, while a peripheral stalk is formed by the delta and b chains.</text>
</comment>
<keyword evidence="3 13" id="KW-0138">CF(0)</keyword>
<dbReference type="Pfam" id="PF00430">
    <property type="entry name" value="ATP-synt_B"/>
    <property type="match status" value="1"/>
</dbReference>
<feature type="transmembrane region" description="Helical" evidence="13">
    <location>
        <begin position="6"/>
        <end position="22"/>
    </location>
</feature>
<dbReference type="HAMAP" id="MF_01398">
    <property type="entry name" value="ATP_synth_b_bprime"/>
    <property type="match status" value="1"/>
</dbReference>
<evidence type="ECO:0000256" key="3">
    <source>
        <dbReference type="ARBA" id="ARBA00022547"/>
    </source>
</evidence>
<proteinExistence type="inferred from homology"/>
<accession>A0ABU5GNP6</accession>
<keyword evidence="8 13" id="KW-0472">Membrane</keyword>
<evidence type="ECO:0000313" key="16">
    <source>
        <dbReference type="Proteomes" id="UP001294570"/>
    </source>
</evidence>
<keyword evidence="4 13" id="KW-0812">Transmembrane</keyword>
<comment type="function">
    <text evidence="10 13">F(1)F(0) ATP synthase produces ATP from ADP in the presence of a proton or sodium gradient. F-type ATPases consist of two structural domains, F(1) containing the extramembraneous catalytic core and F(0) containing the membrane proton channel, linked together by a central stalk and a peripheral stalk. During catalysis, ATP synthesis in the catalytic domain of F(1) is coupled via a rotary mechanism of the central stalk subunits to proton translocation.</text>
</comment>
<evidence type="ECO:0000256" key="11">
    <source>
        <dbReference type="ARBA" id="ARBA00025614"/>
    </source>
</evidence>
<dbReference type="RefSeq" id="WP_321552716.1">
    <property type="nucleotide sequence ID" value="NZ_JAXIVU010000003.1"/>
</dbReference>
<dbReference type="PANTHER" id="PTHR33445:SF2">
    <property type="entry name" value="ATP SYNTHASE SUBUNIT B', CHLOROPLASTIC"/>
    <property type="match status" value="1"/>
</dbReference>
<organism evidence="15 16">
    <name type="scientific">Denitrificimonas halotolerans</name>
    <dbReference type="NCBI Taxonomy" id="3098930"/>
    <lineage>
        <taxon>Bacteria</taxon>
        <taxon>Pseudomonadati</taxon>
        <taxon>Pseudomonadota</taxon>
        <taxon>Gammaproteobacteria</taxon>
        <taxon>Pseudomonadales</taxon>
        <taxon>Pseudomonadaceae</taxon>
        <taxon>Denitrificimonas</taxon>
    </lineage>
</organism>
<dbReference type="EMBL" id="JAXIVU010000003">
    <property type="protein sequence ID" value="MDY7218617.1"/>
    <property type="molecule type" value="Genomic_DNA"/>
</dbReference>
<evidence type="ECO:0000256" key="13">
    <source>
        <dbReference type="HAMAP-Rule" id="MF_01398"/>
    </source>
</evidence>
<dbReference type="InterPro" id="IPR002146">
    <property type="entry name" value="ATP_synth_b/b'su_bac/chlpt"/>
</dbReference>
<evidence type="ECO:0000256" key="1">
    <source>
        <dbReference type="ARBA" id="ARBA00005513"/>
    </source>
</evidence>
<gene>
    <name evidence="13" type="primary">atpF</name>
    <name evidence="15" type="ORF">TOI97_03365</name>
</gene>
<protein>
    <recommendedName>
        <fullName evidence="13">ATP synthase subunit b</fullName>
    </recommendedName>
    <alternativeName>
        <fullName evidence="13">ATP synthase F(0) sector subunit b</fullName>
    </alternativeName>
    <alternativeName>
        <fullName evidence="13">ATPase subunit I</fullName>
    </alternativeName>
    <alternativeName>
        <fullName evidence="13">F-type ATPase subunit b</fullName>
        <shortName evidence="13">F-ATPase subunit b</shortName>
    </alternativeName>
</protein>
<dbReference type="PANTHER" id="PTHR33445">
    <property type="entry name" value="ATP SYNTHASE SUBUNIT B', CHLOROPLASTIC"/>
    <property type="match status" value="1"/>
</dbReference>
<name>A0ABU5GNP6_9GAMM</name>
<dbReference type="InterPro" id="IPR050059">
    <property type="entry name" value="ATP_synthase_B_chain"/>
</dbReference>
<evidence type="ECO:0000256" key="5">
    <source>
        <dbReference type="ARBA" id="ARBA00022781"/>
    </source>
</evidence>
<evidence type="ECO:0000256" key="9">
    <source>
        <dbReference type="ARBA" id="ARBA00023310"/>
    </source>
</evidence>
<evidence type="ECO:0000256" key="2">
    <source>
        <dbReference type="ARBA" id="ARBA00022448"/>
    </source>
</evidence>
<keyword evidence="5 13" id="KW-0375">Hydrogen ion transport</keyword>
<keyword evidence="13" id="KW-1003">Cell membrane</keyword>
<keyword evidence="6 13" id="KW-1133">Transmembrane helix</keyword>
<evidence type="ECO:0000256" key="6">
    <source>
        <dbReference type="ARBA" id="ARBA00022989"/>
    </source>
</evidence>
<comment type="function">
    <text evidence="11">Component of the F(0) channel, it forms part of the peripheral stalk, linking F(1) to F(0). The b'-subunit is a diverged and duplicated form of b found in plants and photosynthetic bacteria.</text>
</comment>
<comment type="subcellular location">
    <subcellularLocation>
        <location evidence="13">Cell membrane</location>
        <topology evidence="13">Single-pass membrane protein</topology>
    </subcellularLocation>
    <subcellularLocation>
        <location evidence="12">Endomembrane system</location>
        <topology evidence="12">Single-pass membrane protein</topology>
    </subcellularLocation>
</comment>
<dbReference type="CDD" id="cd06503">
    <property type="entry name" value="ATP-synt_Fo_b"/>
    <property type="match status" value="1"/>
</dbReference>
<evidence type="ECO:0000256" key="8">
    <source>
        <dbReference type="ARBA" id="ARBA00023136"/>
    </source>
</evidence>
<keyword evidence="14" id="KW-0175">Coiled coil</keyword>
<evidence type="ECO:0000256" key="10">
    <source>
        <dbReference type="ARBA" id="ARBA00025198"/>
    </source>
</evidence>
<evidence type="ECO:0000313" key="15">
    <source>
        <dbReference type="EMBL" id="MDY7218617.1"/>
    </source>
</evidence>
<keyword evidence="9 13" id="KW-0066">ATP synthesis</keyword>
<evidence type="ECO:0000256" key="14">
    <source>
        <dbReference type="SAM" id="Coils"/>
    </source>
</evidence>
<dbReference type="Proteomes" id="UP001294570">
    <property type="component" value="Unassembled WGS sequence"/>
</dbReference>
<comment type="similarity">
    <text evidence="1 13">Belongs to the ATPase B chain family.</text>
</comment>